<comment type="caution">
    <text evidence="1">The sequence shown here is derived from an EMBL/GenBank/DDBJ whole genome shotgun (WGS) entry which is preliminary data.</text>
</comment>
<keyword evidence="2" id="KW-1185">Reference proteome</keyword>
<organism evidence="1 2">
    <name type="scientific">Streptomyces puniciscabiei</name>
    <dbReference type="NCBI Taxonomy" id="164348"/>
    <lineage>
        <taxon>Bacteria</taxon>
        <taxon>Bacillati</taxon>
        <taxon>Actinomycetota</taxon>
        <taxon>Actinomycetes</taxon>
        <taxon>Kitasatosporales</taxon>
        <taxon>Streptomycetaceae</taxon>
        <taxon>Streptomyces</taxon>
    </lineage>
</organism>
<name>A0A542TH90_9ACTN</name>
<proteinExistence type="predicted"/>
<dbReference type="Proteomes" id="UP000318103">
    <property type="component" value="Unassembled WGS sequence"/>
</dbReference>
<evidence type="ECO:0000313" key="2">
    <source>
        <dbReference type="Proteomes" id="UP000318103"/>
    </source>
</evidence>
<reference evidence="1 2" key="1">
    <citation type="submission" date="2019-06" db="EMBL/GenBank/DDBJ databases">
        <title>Sequencing the genomes of 1000 actinobacteria strains.</title>
        <authorList>
            <person name="Klenk H.-P."/>
        </authorList>
    </citation>
    <scope>NUCLEOTIDE SEQUENCE [LARGE SCALE GENOMIC DNA]</scope>
    <source>
        <strain evidence="1 2">DSM 41929</strain>
    </source>
</reference>
<accession>A0A542TH90</accession>
<gene>
    <name evidence="1" type="ORF">FB563_6292</name>
</gene>
<dbReference type="EMBL" id="VFNX01000002">
    <property type="protein sequence ID" value="TQK86193.1"/>
    <property type="molecule type" value="Genomic_DNA"/>
</dbReference>
<dbReference type="RefSeq" id="WP_055705204.1">
    <property type="nucleotide sequence ID" value="NZ_JBPJFI010000001.1"/>
</dbReference>
<evidence type="ECO:0000313" key="1">
    <source>
        <dbReference type="EMBL" id="TQK86193.1"/>
    </source>
</evidence>
<protein>
    <submittedName>
        <fullName evidence="1">Uncharacterized protein</fullName>
    </submittedName>
</protein>
<dbReference type="AlphaFoldDB" id="A0A542TH90"/>
<sequence>MNDVLPKLDQLPFSSVESVLVESVAVTDAVVRAGGSYDRRTGGLSGMWMSVRANTRLLPPVPS</sequence>